<feature type="domain" description="Ig-like" evidence="8">
    <location>
        <begin position="190"/>
        <end position="289"/>
    </location>
</feature>
<dbReference type="PROSITE" id="PS50853">
    <property type="entry name" value="FN3"/>
    <property type="match status" value="1"/>
</dbReference>
<feature type="compositionally biased region" description="Polar residues" evidence="6">
    <location>
        <begin position="740"/>
        <end position="752"/>
    </location>
</feature>
<keyword evidence="5" id="KW-1015">Disulfide bond</keyword>
<organism evidence="10 11">
    <name type="scientific">Aedes albopictus</name>
    <name type="common">Asian tiger mosquito</name>
    <name type="synonym">Stegomyia albopicta</name>
    <dbReference type="NCBI Taxonomy" id="7160"/>
    <lineage>
        <taxon>Eukaryota</taxon>
        <taxon>Metazoa</taxon>
        <taxon>Ecdysozoa</taxon>
        <taxon>Arthropoda</taxon>
        <taxon>Hexapoda</taxon>
        <taxon>Insecta</taxon>
        <taxon>Pterygota</taxon>
        <taxon>Neoptera</taxon>
        <taxon>Endopterygota</taxon>
        <taxon>Diptera</taxon>
        <taxon>Nematocera</taxon>
        <taxon>Culicoidea</taxon>
        <taxon>Culicidae</taxon>
        <taxon>Culicinae</taxon>
        <taxon>Aedini</taxon>
        <taxon>Aedes</taxon>
        <taxon>Stegomyia</taxon>
    </lineage>
</organism>
<feature type="compositionally biased region" description="Basic and acidic residues" evidence="6">
    <location>
        <begin position="758"/>
        <end position="773"/>
    </location>
</feature>
<protein>
    <recommendedName>
        <fullName evidence="12">Transmembrane protein of the immunoglobulin family of cell adhesion molecules</fullName>
    </recommendedName>
</protein>
<feature type="domain" description="Fibronectin type-III" evidence="9">
    <location>
        <begin position="590"/>
        <end position="685"/>
    </location>
</feature>
<accession>A0ABM1ZFL3</accession>
<dbReference type="Pfam" id="PF13927">
    <property type="entry name" value="Ig_3"/>
    <property type="match status" value="3"/>
</dbReference>
<dbReference type="Pfam" id="PF07686">
    <property type="entry name" value="V-set"/>
    <property type="match status" value="1"/>
</dbReference>
<evidence type="ECO:0000256" key="7">
    <source>
        <dbReference type="SAM" id="Phobius"/>
    </source>
</evidence>
<evidence type="ECO:0000256" key="6">
    <source>
        <dbReference type="SAM" id="MobiDB-lite"/>
    </source>
</evidence>
<dbReference type="CDD" id="cd00063">
    <property type="entry name" value="FN3"/>
    <property type="match status" value="1"/>
</dbReference>
<comment type="subcellular location">
    <subcellularLocation>
        <location evidence="1">Membrane</location>
        <topology evidence="1">Single-pass membrane protein</topology>
    </subcellularLocation>
</comment>
<dbReference type="SMART" id="SM00408">
    <property type="entry name" value="IGc2"/>
    <property type="match status" value="5"/>
</dbReference>
<dbReference type="Gene3D" id="2.60.40.10">
    <property type="entry name" value="Immunoglobulins"/>
    <property type="match status" value="6"/>
</dbReference>
<feature type="domain" description="Ig-like" evidence="8">
    <location>
        <begin position="396"/>
        <end position="488"/>
    </location>
</feature>
<dbReference type="InterPro" id="IPR003599">
    <property type="entry name" value="Ig_sub"/>
</dbReference>
<dbReference type="InterPro" id="IPR036116">
    <property type="entry name" value="FN3_sf"/>
</dbReference>
<feature type="transmembrane region" description="Helical" evidence="7">
    <location>
        <begin position="705"/>
        <end position="726"/>
    </location>
</feature>
<dbReference type="InterPro" id="IPR013162">
    <property type="entry name" value="CD80_C2-set"/>
</dbReference>
<dbReference type="SUPFAM" id="SSF48726">
    <property type="entry name" value="Immunoglobulin"/>
    <property type="match status" value="5"/>
</dbReference>
<evidence type="ECO:0000256" key="4">
    <source>
        <dbReference type="ARBA" id="ARBA00023136"/>
    </source>
</evidence>
<evidence type="ECO:0000313" key="11">
    <source>
        <dbReference type="Proteomes" id="UP000069940"/>
    </source>
</evidence>
<dbReference type="InterPro" id="IPR036179">
    <property type="entry name" value="Ig-like_dom_sf"/>
</dbReference>
<evidence type="ECO:0000313" key="10">
    <source>
        <dbReference type="EnsemblMetazoa" id="AALFPA23_017984.P26390"/>
    </source>
</evidence>
<evidence type="ECO:0000259" key="9">
    <source>
        <dbReference type="PROSITE" id="PS50853"/>
    </source>
</evidence>
<dbReference type="InterPro" id="IPR003961">
    <property type="entry name" value="FN3_dom"/>
</dbReference>
<dbReference type="PANTHER" id="PTHR23278">
    <property type="entry name" value="SIDESTEP PROTEIN"/>
    <property type="match status" value="1"/>
</dbReference>
<keyword evidence="3 7" id="KW-1133">Transmembrane helix</keyword>
<dbReference type="SUPFAM" id="SSF49265">
    <property type="entry name" value="Fibronectin type III"/>
    <property type="match status" value="1"/>
</dbReference>
<feature type="domain" description="Ig-like" evidence="8">
    <location>
        <begin position="296"/>
        <end position="385"/>
    </location>
</feature>
<dbReference type="RefSeq" id="XP_062702073.1">
    <property type="nucleotide sequence ID" value="XM_062846089.1"/>
</dbReference>
<keyword evidence="11" id="KW-1185">Reference proteome</keyword>
<evidence type="ECO:0000256" key="5">
    <source>
        <dbReference type="ARBA" id="ARBA00023157"/>
    </source>
</evidence>
<sequence length="964" mass="105465">MQHLLRCLPDRKNKSCERRTTISNRRTKIWTYQRQRMPSRGAGAKMVNFIEFPVQVVCLLLAVLVQRATSVKDVPLVTMEALVGETIYLPCNISTHEPGDSVVLVLWYREDKGSPIYSADTRGRDVTSAKRWSDDSVFGNRAYFLFDKQPGELAVQNAREADSGVYRCRVDFIVAQTRNSIVNLTIIVPPERVVIQDQLGIDRTTVAGPYSEGDIVTLRCDVYGGRPVPTVSWFRDGNPLVAESKNMPLSKHLRSEIVLGPLSRQDLHSKLVCKASNHERATAVEQSVQIDMNFAPLNIRLIGARQPLSAGHRYDLLCQSAGSRPAASITWFLDGIRLDRSKETTSADGNQTTSTLSISLNRTDAGKYLSCKAYNSYVPTTEALEDGWKLDIQYVPDAHVRLGSSLDPDSIREGTDVYFDCIVTAHPAVYKVEWKHNNKTLPHNISQGVIISNHSLVLQGVSRTTAGNYSCVGFNAEGEGSSPVFELNVMYAPTCAPNQQRVYGVAKQENAEIRCIVDANPPDVEFKWTFNNSAESIDVQASHISRLGTSSVVSYTPMTELDYGTLLCVATNRIGKQRQPCVFHIIAAGRPDQVHNCTLANVSMTSLNVRCFEGFNGGLAQSFFLELRDTHTLEVRFNNTSPIPRFTVPNLHPSAVYQLAVYAFNSKGKSEPYVMSAATQRLPEKQMNSEKAERPKSPLPLTPTMSIAIGLGAAVLIGSCAIVLALKFPCGANRRRNKETAQSTTVRTSSPGPSDKSVASKEYDGNESDEKNPDVIPDTIDSDDQMEYIRRRQHISTIDTSSPSRLLLTTTAQSQNFMGSTMALHNNHTASLGYCTLRNGVPQPPANSVTNVSMSHVPNTFTSASHVTCTLPRHPPSAAGGGIINSVGPAGAHHWPSYGGTIAGVRNMTAISVTSSQQVVPPPPSTIAMQHLGGPQPRARVCIGLPEDDVSADTPLMVKRESTV</sequence>
<evidence type="ECO:0000256" key="3">
    <source>
        <dbReference type="ARBA" id="ARBA00022989"/>
    </source>
</evidence>
<dbReference type="EnsemblMetazoa" id="AALFPA23_017984.R26390">
    <property type="protein sequence ID" value="AALFPA23_017984.P26390"/>
    <property type="gene ID" value="AALFPA23_017984"/>
</dbReference>
<dbReference type="GeneID" id="109423252"/>
<reference evidence="10" key="2">
    <citation type="submission" date="2025-05" db="UniProtKB">
        <authorList>
            <consortium name="EnsemblMetazoa"/>
        </authorList>
    </citation>
    <scope>IDENTIFICATION</scope>
    <source>
        <strain evidence="10">Foshan</strain>
    </source>
</reference>
<dbReference type="InterPro" id="IPR013783">
    <property type="entry name" value="Ig-like_fold"/>
</dbReference>
<evidence type="ECO:0000259" key="8">
    <source>
        <dbReference type="PROSITE" id="PS50835"/>
    </source>
</evidence>
<keyword evidence="2 7" id="KW-0812">Transmembrane</keyword>
<feature type="domain" description="Ig-like" evidence="8">
    <location>
        <begin position="69"/>
        <end position="185"/>
    </location>
</feature>
<evidence type="ECO:0000256" key="1">
    <source>
        <dbReference type="ARBA" id="ARBA00004167"/>
    </source>
</evidence>
<proteinExistence type="predicted"/>
<evidence type="ECO:0000256" key="2">
    <source>
        <dbReference type="ARBA" id="ARBA00022692"/>
    </source>
</evidence>
<dbReference type="InterPro" id="IPR003598">
    <property type="entry name" value="Ig_sub2"/>
</dbReference>
<dbReference type="InterPro" id="IPR013106">
    <property type="entry name" value="Ig_V-set"/>
</dbReference>
<dbReference type="SMART" id="SM00060">
    <property type="entry name" value="FN3"/>
    <property type="match status" value="1"/>
</dbReference>
<keyword evidence="4 7" id="KW-0472">Membrane</keyword>
<name>A0ABM1ZFL3_AEDAL</name>
<feature type="region of interest" description="Disordered" evidence="6">
    <location>
        <begin position="735"/>
        <end position="784"/>
    </location>
</feature>
<dbReference type="InterPro" id="IPR007110">
    <property type="entry name" value="Ig-like_dom"/>
</dbReference>
<dbReference type="Pfam" id="PF08205">
    <property type="entry name" value="C2-set_2"/>
    <property type="match status" value="1"/>
</dbReference>
<evidence type="ECO:0008006" key="12">
    <source>
        <dbReference type="Google" id="ProtNLM"/>
    </source>
</evidence>
<dbReference type="Proteomes" id="UP000069940">
    <property type="component" value="Unassembled WGS sequence"/>
</dbReference>
<dbReference type="CDD" id="cd00096">
    <property type="entry name" value="Ig"/>
    <property type="match status" value="2"/>
</dbReference>
<feature type="domain" description="Ig-like" evidence="8">
    <location>
        <begin position="493"/>
        <end position="572"/>
    </location>
</feature>
<dbReference type="SMART" id="SM00409">
    <property type="entry name" value="IG"/>
    <property type="match status" value="5"/>
</dbReference>
<reference evidence="11" key="1">
    <citation type="journal article" date="2015" name="Proc. Natl. Acad. Sci. U.S.A.">
        <title>Genome sequence of the Asian Tiger mosquito, Aedes albopictus, reveals insights into its biology, genetics, and evolution.</title>
        <authorList>
            <person name="Chen X.G."/>
            <person name="Jiang X."/>
            <person name="Gu J."/>
            <person name="Xu M."/>
            <person name="Wu Y."/>
            <person name="Deng Y."/>
            <person name="Zhang C."/>
            <person name="Bonizzoni M."/>
            <person name="Dermauw W."/>
            <person name="Vontas J."/>
            <person name="Armbruster P."/>
            <person name="Huang X."/>
            <person name="Yang Y."/>
            <person name="Zhang H."/>
            <person name="He W."/>
            <person name="Peng H."/>
            <person name="Liu Y."/>
            <person name="Wu K."/>
            <person name="Chen J."/>
            <person name="Lirakis M."/>
            <person name="Topalis P."/>
            <person name="Van Leeuwen T."/>
            <person name="Hall A.B."/>
            <person name="Jiang X."/>
            <person name="Thorpe C."/>
            <person name="Mueller R.L."/>
            <person name="Sun C."/>
            <person name="Waterhouse R.M."/>
            <person name="Yan G."/>
            <person name="Tu Z.J."/>
            <person name="Fang X."/>
            <person name="James A.A."/>
        </authorList>
    </citation>
    <scope>NUCLEOTIDE SEQUENCE [LARGE SCALE GENOMIC DNA]</scope>
    <source>
        <strain evidence="11">Foshan</strain>
    </source>
</reference>
<dbReference type="PANTHER" id="PTHR23278:SF25">
    <property type="entry name" value="GH14967P"/>
    <property type="match status" value="1"/>
</dbReference>
<dbReference type="PROSITE" id="PS50835">
    <property type="entry name" value="IG_LIKE"/>
    <property type="match status" value="5"/>
</dbReference>